<dbReference type="SUPFAM" id="SSF53335">
    <property type="entry name" value="S-adenosyl-L-methionine-dependent methyltransferases"/>
    <property type="match status" value="1"/>
</dbReference>
<dbReference type="InterPro" id="IPR029063">
    <property type="entry name" value="SAM-dependent_MTases_sf"/>
</dbReference>
<dbReference type="InterPro" id="IPR030382">
    <property type="entry name" value="MeTrfase_TRM5/TYW2"/>
</dbReference>
<dbReference type="Pfam" id="PF02475">
    <property type="entry name" value="TRM5-TYW2_MTfase"/>
    <property type="match status" value="1"/>
</dbReference>
<evidence type="ECO:0000256" key="1">
    <source>
        <dbReference type="ARBA" id="ARBA00009775"/>
    </source>
</evidence>
<comment type="function">
    <text evidence="9">Involved in mitochondrial tRNA methylation. Specifically methylates the N1 position of guanosine-37 in various tRNAs. Methylation is not dependent on the nature of the nucleoside 5' of the target nucleoside. This is the first step in the biosynthesis of wybutosine (yW), a modified base adjacent to the anticodon of tRNAs and required for accurate decoding.</text>
</comment>
<keyword evidence="7 10" id="KW-0496">Mitochondrion</keyword>
<comment type="similarity">
    <text evidence="10">Belongs to the TRM5 / TYW2 family.</text>
</comment>
<dbReference type="InterPro" id="IPR025792">
    <property type="entry name" value="tRNA_Gua_MeTrfase_euk"/>
</dbReference>
<evidence type="ECO:0000256" key="7">
    <source>
        <dbReference type="ARBA" id="ARBA00023128"/>
    </source>
</evidence>
<evidence type="ECO:0000256" key="10">
    <source>
        <dbReference type="HAMAP-Rule" id="MF_03152"/>
    </source>
</evidence>
<dbReference type="InterPro" id="IPR056744">
    <property type="entry name" value="TRM5/TYW2-like_N"/>
</dbReference>
<evidence type="ECO:0000259" key="11">
    <source>
        <dbReference type="PROSITE" id="PS51684"/>
    </source>
</evidence>
<feature type="domain" description="SAM-dependent methyltransferase TRM5/TYW2-type" evidence="11">
    <location>
        <begin position="142"/>
        <end position="416"/>
    </location>
</feature>
<comment type="catalytic activity">
    <reaction evidence="10">
        <text>guanosine(37) in tRNA + S-adenosyl-L-methionine = N(1)-methylguanosine(37) in tRNA + S-adenosyl-L-homocysteine + H(+)</text>
        <dbReference type="Rhea" id="RHEA:36899"/>
        <dbReference type="Rhea" id="RHEA-COMP:10145"/>
        <dbReference type="Rhea" id="RHEA-COMP:10147"/>
        <dbReference type="ChEBI" id="CHEBI:15378"/>
        <dbReference type="ChEBI" id="CHEBI:57856"/>
        <dbReference type="ChEBI" id="CHEBI:59789"/>
        <dbReference type="ChEBI" id="CHEBI:73542"/>
        <dbReference type="ChEBI" id="CHEBI:74269"/>
        <dbReference type="EC" id="2.1.1.228"/>
    </reaction>
</comment>
<organism evidence="12 13">
    <name type="scientific">Periplaneta americana</name>
    <name type="common">American cockroach</name>
    <name type="synonym">Blatta americana</name>
    <dbReference type="NCBI Taxonomy" id="6978"/>
    <lineage>
        <taxon>Eukaryota</taxon>
        <taxon>Metazoa</taxon>
        <taxon>Ecdysozoa</taxon>
        <taxon>Arthropoda</taxon>
        <taxon>Hexapoda</taxon>
        <taxon>Insecta</taxon>
        <taxon>Pterygota</taxon>
        <taxon>Neoptera</taxon>
        <taxon>Polyneoptera</taxon>
        <taxon>Dictyoptera</taxon>
        <taxon>Blattodea</taxon>
        <taxon>Blattoidea</taxon>
        <taxon>Blattidae</taxon>
        <taxon>Blattinae</taxon>
        <taxon>Periplaneta</taxon>
    </lineage>
</organism>
<dbReference type="Proteomes" id="UP001148838">
    <property type="component" value="Unassembled WGS sequence"/>
</dbReference>
<keyword evidence="2 10" id="KW-0963">Cytoplasm</keyword>
<comment type="caution">
    <text evidence="12">The sequence shown here is derived from an EMBL/GenBank/DDBJ whole genome shotgun (WGS) entry which is preliminary data.</text>
</comment>
<feature type="binding site" evidence="10">
    <location>
        <begin position="269"/>
        <end position="270"/>
    </location>
    <ligand>
        <name>S-adenosyl-L-methionine</name>
        <dbReference type="ChEBI" id="CHEBI:59789"/>
    </ligand>
</feature>
<evidence type="ECO:0000256" key="5">
    <source>
        <dbReference type="ARBA" id="ARBA00022691"/>
    </source>
</evidence>
<sequence length="454" mass="52441">MSSMSDSSQINQSLDRCLLRPPTSVRGMKTLDRSKFLKSINVPWLLIDETRLGPMMKHIKRYLLKVDNFKPVQLLDCGKNRKVILNPMIVRCYKDLEDAIQSCNISEDSLKFENIELTYENWRADELLKAILPEDKDSLTSYSIIGHIVHINLREHLLDYKHIIGQILLDKVKGAKTVVNKTDIIDNTYRNFNMEVLCGEDNFFAQVRENHCTFEFDFSSVYWNPRLSSEHERIVQKIKEGDILYDVFAGVGPFAIPAAKKKCIVLANDLNPESHKWLLHNGKINKVLKLLQTFNKDGGDFIKYDMKRDMLQRWQSGNYKSSTMHITMNLPAMAATFLKYFKALFTSSEVESIEVNNFPVVHLYCFAKGDDPIAIAKELVEENLDTKLKDNLVDIFHVRNVSVNKEMMRVTFSLPKDVCIEEQCKISKRCSEDLPDKSQIKRQCFGENGEDHQV</sequence>
<evidence type="ECO:0000256" key="3">
    <source>
        <dbReference type="ARBA" id="ARBA00022603"/>
    </source>
</evidence>
<dbReference type="Gene3D" id="3.40.50.150">
    <property type="entry name" value="Vaccinia Virus protein VP39"/>
    <property type="match status" value="1"/>
</dbReference>
<dbReference type="EC" id="2.1.1.228" evidence="10"/>
<reference evidence="12 13" key="1">
    <citation type="journal article" date="2022" name="Allergy">
        <title>Genome assembly and annotation of Periplaneta americana reveal a comprehensive cockroach allergen profile.</title>
        <authorList>
            <person name="Wang L."/>
            <person name="Xiong Q."/>
            <person name="Saelim N."/>
            <person name="Wang L."/>
            <person name="Nong W."/>
            <person name="Wan A.T."/>
            <person name="Shi M."/>
            <person name="Liu X."/>
            <person name="Cao Q."/>
            <person name="Hui J.H.L."/>
            <person name="Sookrung N."/>
            <person name="Leung T.F."/>
            <person name="Tungtrongchitr A."/>
            <person name="Tsui S.K.W."/>
        </authorList>
    </citation>
    <scope>NUCLEOTIDE SEQUENCE [LARGE SCALE GENOMIC DNA]</scope>
    <source>
        <strain evidence="12">PWHHKU_190912</strain>
    </source>
</reference>
<feature type="binding site" evidence="10">
    <location>
        <begin position="297"/>
        <end position="298"/>
    </location>
    <ligand>
        <name>S-adenosyl-L-methionine</name>
        <dbReference type="ChEBI" id="CHEBI:59789"/>
    </ligand>
</feature>
<keyword evidence="13" id="KW-1185">Reference proteome</keyword>
<comment type="similarity">
    <text evidence="1">Belongs to the class I-like SAM-binding methyltransferase superfamily. TRM5/TYW2 family.</text>
</comment>
<evidence type="ECO:0000313" key="13">
    <source>
        <dbReference type="Proteomes" id="UP001148838"/>
    </source>
</evidence>
<comment type="function">
    <text evidence="10">Specifically methylates the N1 position of guanosine-37 in various cytoplasmic and mitochondrial tRNAs. Methylation is not dependent on the nature of the nucleoside 5' of the target nucleoside. This is the first step in the biosynthesis of wybutosine (yW), a modified base adjacent to the anticodon of tRNAs and required for accurate decoding.</text>
</comment>
<gene>
    <name evidence="12" type="ORF">ANN_28121</name>
</gene>
<feature type="binding site" evidence="10">
    <location>
        <position position="231"/>
    </location>
    <ligand>
        <name>S-adenosyl-L-methionine</name>
        <dbReference type="ChEBI" id="CHEBI:59789"/>
    </ligand>
</feature>
<evidence type="ECO:0000256" key="6">
    <source>
        <dbReference type="ARBA" id="ARBA00022694"/>
    </source>
</evidence>
<keyword evidence="5 10" id="KW-0949">S-adenosyl-L-methionine</keyword>
<dbReference type="PROSITE" id="PS51684">
    <property type="entry name" value="SAM_MT_TRM5_TYW2"/>
    <property type="match status" value="1"/>
</dbReference>
<comment type="subunit">
    <text evidence="10">Monomer.</text>
</comment>
<evidence type="ECO:0000256" key="4">
    <source>
        <dbReference type="ARBA" id="ARBA00022679"/>
    </source>
</evidence>
<dbReference type="HAMAP" id="MF_03152">
    <property type="entry name" value="TRM5"/>
    <property type="match status" value="1"/>
</dbReference>
<comment type="subcellular location">
    <subcellularLocation>
        <location evidence="10">Mitochondrion matrix</location>
    </subcellularLocation>
    <subcellularLocation>
        <location evidence="10">Nucleus</location>
    </subcellularLocation>
    <subcellularLocation>
        <location evidence="10">Cytoplasm</location>
    </subcellularLocation>
    <text evidence="10">Predominantly in the mitochondria and in the nucleus.</text>
</comment>
<dbReference type="PANTHER" id="PTHR23245">
    <property type="entry name" value="TRNA METHYLTRANSFERASE"/>
    <property type="match status" value="1"/>
</dbReference>
<feature type="binding site" evidence="10">
    <location>
        <position position="329"/>
    </location>
    <ligand>
        <name>S-adenosyl-L-methionine</name>
        <dbReference type="ChEBI" id="CHEBI:59789"/>
    </ligand>
</feature>
<evidence type="ECO:0000256" key="2">
    <source>
        <dbReference type="ARBA" id="ARBA00022490"/>
    </source>
</evidence>
<keyword evidence="4 10" id="KW-0808">Transferase</keyword>
<dbReference type="InterPro" id="IPR056743">
    <property type="entry name" value="TRM5-TYW2-like_MTfase"/>
</dbReference>
<protein>
    <recommendedName>
        <fullName evidence="10">tRNA (guanine(37)-N1)-methyltransferase</fullName>
        <ecNumber evidence="10">2.1.1.228</ecNumber>
    </recommendedName>
    <alternativeName>
        <fullName evidence="10">M1G-methyltransferase</fullName>
    </alternativeName>
    <alternativeName>
        <fullName evidence="10">tRNA [GM37] methyltransferase</fullName>
    </alternativeName>
    <alternativeName>
        <fullName evidence="10">tRNA methyltransferase 5 homolog</fullName>
    </alternativeName>
</protein>
<keyword evidence="3 10" id="KW-0489">Methyltransferase</keyword>
<dbReference type="EMBL" id="JAJSOF020000035">
    <property type="protein sequence ID" value="KAJ4429359.1"/>
    <property type="molecule type" value="Genomic_DNA"/>
</dbReference>
<dbReference type="Gene3D" id="3.30.300.110">
    <property type="entry name" value="Met-10+ protein-like domains"/>
    <property type="match status" value="1"/>
</dbReference>
<name>A0ABQ8S5Q3_PERAM</name>
<evidence type="ECO:0000256" key="8">
    <source>
        <dbReference type="ARBA" id="ARBA00023242"/>
    </source>
</evidence>
<evidence type="ECO:0000256" key="9">
    <source>
        <dbReference type="ARBA" id="ARBA00045951"/>
    </source>
</evidence>
<keyword evidence="6 10" id="KW-0819">tRNA processing</keyword>
<proteinExistence type="inferred from homology"/>
<dbReference type="PANTHER" id="PTHR23245:SF36">
    <property type="entry name" value="TRNA (GUANINE(37)-N1)-METHYLTRANSFERASE"/>
    <property type="match status" value="1"/>
</dbReference>
<accession>A0ABQ8S5Q3</accession>
<keyword evidence="8 10" id="KW-0539">Nucleus</keyword>
<evidence type="ECO:0000313" key="12">
    <source>
        <dbReference type="EMBL" id="KAJ4429359.1"/>
    </source>
</evidence>
<dbReference type="Pfam" id="PF25133">
    <property type="entry name" value="TYW2_N_2"/>
    <property type="match status" value="1"/>
</dbReference>